<dbReference type="EC" id="1.13.12.19" evidence="4"/>
<keyword evidence="11" id="KW-0560">Oxidoreductase</keyword>
<dbReference type="InterPro" id="IPR050231">
    <property type="entry name" value="Iron_ascorbate_oxido_reductase"/>
</dbReference>
<evidence type="ECO:0000256" key="4">
    <source>
        <dbReference type="ARBA" id="ARBA00012531"/>
    </source>
</evidence>
<evidence type="ECO:0000256" key="10">
    <source>
        <dbReference type="ARBA" id="ARBA00049359"/>
    </source>
</evidence>
<dbReference type="InterPro" id="IPR026992">
    <property type="entry name" value="DIOX_N"/>
</dbReference>
<gene>
    <name evidence="13" type="ORF">FE263_04670</name>
</gene>
<evidence type="ECO:0000256" key="6">
    <source>
        <dbReference type="ARBA" id="ARBA00022666"/>
    </source>
</evidence>
<evidence type="ECO:0000256" key="1">
    <source>
        <dbReference type="ARBA" id="ARBA00001954"/>
    </source>
</evidence>
<comment type="cofactor">
    <cofactor evidence="1">
        <name>Fe(2+)</name>
        <dbReference type="ChEBI" id="CHEBI:29033"/>
    </cofactor>
</comment>
<evidence type="ECO:0000313" key="14">
    <source>
        <dbReference type="Proteomes" id="UP000305654"/>
    </source>
</evidence>
<evidence type="ECO:0000256" key="8">
    <source>
        <dbReference type="ARBA" id="ARBA00031282"/>
    </source>
</evidence>
<dbReference type="GO" id="GO:0046872">
    <property type="term" value="F:metal ion binding"/>
    <property type="evidence" value="ECO:0007669"/>
    <property type="project" value="UniProtKB-KW"/>
</dbReference>
<dbReference type="GO" id="GO:0009693">
    <property type="term" value="P:ethylene biosynthetic process"/>
    <property type="evidence" value="ECO:0007669"/>
    <property type="project" value="UniProtKB-KW"/>
</dbReference>
<dbReference type="GO" id="GO:0102276">
    <property type="term" value="F:2-oxoglutarate oxygenase/decarboxylase (ethylene-forming) activity"/>
    <property type="evidence" value="ECO:0007669"/>
    <property type="project" value="UniProtKB-EC"/>
</dbReference>
<dbReference type="PRINTS" id="PR00682">
    <property type="entry name" value="IPNSYNTHASE"/>
</dbReference>
<organism evidence="13 14">
    <name type="scientific">Lichenicoccus roseus</name>
    <dbReference type="NCBI Taxonomy" id="2683649"/>
    <lineage>
        <taxon>Bacteria</taxon>
        <taxon>Pseudomonadati</taxon>
        <taxon>Pseudomonadota</taxon>
        <taxon>Alphaproteobacteria</taxon>
        <taxon>Acetobacterales</taxon>
        <taxon>Acetobacteraceae</taxon>
        <taxon>Lichenicoccus</taxon>
    </lineage>
</organism>
<dbReference type="Gene3D" id="2.60.120.330">
    <property type="entry name" value="B-lactam Antibiotic, Isopenicillin N Synthase, Chain"/>
    <property type="match status" value="1"/>
</dbReference>
<evidence type="ECO:0000256" key="11">
    <source>
        <dbReference type="RuleBase" id="RU003682"/>
    </source>
</evidence>
<evidence type="ECO:0000256" key="3">
    <source>
        <dbReference type="ARBA" id="ARBA00012293"/>
    </source>
</evidence>
<keyword evidence="14" id="KW-1185">Reference proteome</keyword>
<dbReference type="AlphaFoldDB" id="A0A5R9JA23"/>
<comment type="catalytic activity">
    <reaction evidence="9">
        <text>2-oxoglutarate + O2 + 2 H(+) = ethene + 3 CO2 + H2O</text>
        <dbReference type="Rhea" id="RHEA:31523"/>
        <dbReference type="ChEBI" id="CHEBI:15377"/>
        <dbReference type="ChEBI" id="CHEBI:15378"/>
        <dbReference type="ChEBI" id="CHEBI:15379"/>
        <dbReference type="ChEBI" id="CHEBI:16526"/>
        <dbReference type="ChEBI" id="CHEBI:16810"/>
        <dbReference type="ChEBI" id="CHEBI:18153"/>
        <dbReference type="EC" id="1.13.12.19"/>
    </reaction>
</comment>
<evidence type="ECO:0000256" key="7">
    <source>
        <dbReference type="ARBA" id="ARBA00031011"/>
    </source>
</evidence>
<feature type="domain" description="Fe2OG dioxygenase" evidence="12">
    <location>
        <begin position="188"/>
        <end position="294"/>
    </location>
</feature>
<dbReference type="OrthoDB" id="21825at2"/>
<reference evidence="13 14" key="1">
    <citation type="submission" date="2019-05" db="EMBL/GenBank/DDBJ databases">
        <authorList>
            <person name="Pankratov T."/>
            <person name="Grouzdev D."/>
        </authorList>
    </citation>
    <scope>NUCLEOTIDE SEQUENCE [LARGE SCALE GENOMIC DNA]</scope>
    <source>
        <strain evidence="13 14">KEBCLARHB70R</strain>
    </source>
</reference>
<dbReference type="EMBL" id="VCDI01000001">
    <property type="protein sequence ID" value="TLU74474.1"/>
    <property type="molecule type" value="Genomic_DNA"/>
</dbReference>
<name>A0A5R9JA23_9PROT</name>
<protein>
    <recommendedName>
        <fullName evidence="5">2-oxoglutarate-dependent ethylene/succinate-forming enzyme</fullName>
        <ecNumber evidence="4">1.13.12.19</ecNumber>
        <ecNumber evidence="3">1.14.20.7</ecNumber>
    </recommendedName>
    <alternativeName>
        <fullName evidence="7">2-oxoglutarate dioxygenase (ethylene-forming)</fullName>
    </alternativeName>
    <alternativeName>
        <fullName evidence="8">2-oxoglutarate/L-arginine monooxygenase/decarboxylase (succinate-forming)</fullName>
    </alternativeName>
</protein>
<keyword evidence="11" id="KW-0479">Metal-binding</keyword>
<keyword evidence="11" id="KW-0408">Iron</keyword>
<accession>A0A5R9JA23</accession>
<evidence type="ECO:0000256" key="2">
    <source>
        <dbReference type="ARBA" id="ARBA00004767"/>
    </source>
</evidence>
<comment type="similarity">
    <text evidence="11">Belongs to the iron/ascorbate-dependent oxidoreductase family.</text>
</comment>
<evidence type="ECO:0000313" key="13">
    <source>
        <dbReference type="EMBL" id="TLU74474.1"/>
    </source>
</evidence>
<dbReference type="PANTHER" id="PTHR47990">
    <property type="entry name" value="2-OXOGLUTARATE (2OG) AND FE(II)-DEPENDENT OXYGENASE SUPERFAMILY PROTEIN-RELATED"/>
    <property type="match status" value="1"/>
</dbReference>
<dbReference type="Proteomes" id="UP000305654">
    <property type="component" value="Unassembled WGS sequence"/>
</dbReference>
<evidence type="ECO:0000256" key="5">
    <source>
        <dbReference type="ARBA" id="ARBA00019045"/>
    </source>
</evidence>
<dbReference type="Pfam" id="PF03171">
    <property type="entry name" value="2OG-FeII_Oxy"/>
    <property type="match status" value="1"/>
</dbReference>
<dbReference type="SUPFAM" id="SSF51197">
    <property type="entry name" value="Clavaminate synthase-like"/>
    <property type="match status" value="1"/>
</dbReference>
<comment type="catalytic activity">
    <reaction evidence="10">
        <text>L-arginine + 2-oxoglutarate + O2 = guanidine + L-glutamate 5-semialdehyde + succinate + CO2</text>
        <dbReference type="Rhea" id="RHEA:31535"/>
        <dbReference type="ChEBI" id="CHEBI:15379"/>
        <dbReference type="ChEBI" id="CHEBI:16526"/>
        <dbReference type="ChEBI" id="CHEBI:16810"/>
        <dbReference type="ChEBI" id="CHEBI:30031"/>
        <dbReference type="ChEBI" id="CHEBI:30087"/>
        <dbReference type="ChEBI" id="CHEBI:32682"/>
        <dbReference type="ChEBI" id="CHEBI:58066"/>
        <dbReference type="EC" id="1.14.20.7"/>
    </reaction>
</comment>
<comment type="caution">
    <text evidence="13">The sequence shown here is derived from an EMBL/GenBank/DDBJ whole genome shotgun (WGS) entry which is preliminary data.</text>
</comment>
<proteinExistence type="inferred from homology"/>
<dbReference type="PROSITE" id="PS51471">
    <property type="entry name" value="FE2OG_OXY"/>
    <property type="match status" value="1"/>
</dbReference>
<dbReference type="InterPro" id="IPR044861">
    <property type="entry name" value="IPNS-like_FE2OG_OXY"/>
</dbReference>
<dbReference type="InterPro" id="IPR027443">
    <property type="entry name" value="IPNS-like_sf"/>
</dbReference>
<dbReference type="EC" id="1.14.20.7" evidence="3"/>
<dbReference type="Pfam" id="PF14226">
    <property type="entry name" value="DIOX_N"/>
    <property type="match status" value="1"/>
</dbReference>
<keyword evidence="6" id="KW-0266">Ethylene biosynthesis</keyword>
<dbReference type="InterPro" id="IPR005123">
    <property type="entry name" value="Oxoglu/Fe-dep_dioxygenase_dom"/>
</dbReference>
<sequence length="334" mass="37183">MRRAHRLHGVDRRHRNAAAEGNAVTVLTNERVPTLDMRRFEDDRAAFVADVGAAYRRYGFCCFSHHGIPPDRIDAAYDDFRRFFALPDAAKRAYAQPQTGRGYVGFKVETARTSTVPDLKEFFHVGRDEAPPDDAVLKPNVWPAEVPSFRDNALALYRAMQQAGDRVLAAIATDLGLSEGFFATVTDHGNSILRALHYPPVDVRDLPAVRAEAHEDISLITLLVGATASGLEVLTREGRWLPIEAAPGTLVVNVGDMLQRLTNRVYPSTTHRVVNPTGEAASVSRYSMPFFLAPNMEYEIRTLPGCIGAGDDHYPEPITAQEYLMQRLREIRLN</sequence>
<evidence type="ECO:0000259" key="12">
    <source>
        <dbReference type="PROSITE" id="PS51471"/>
    </source>
</evidence>
<comment type="pathway">
    <text evidence="2">Alkene biosynthesis; ethylene biosynthesis via 2-oxoglutarate.</text>
</comment>
<evidence type="ECO:0000256" key="9">
    <source>
        <dbReference type="ARBA" id="ARBA00047725"/>
    </source>
</evidence>